<evidence type="ECO:0000313" key="2">
    <source>
        <dbReference type="EMBL" id="KVV40815.1"/>
    </source>
</evidence>
<dbReference type="EMBL" id="LPEQ01000113">
    <property type="protein sequence ID" value="KVV40815.1"/>
    <property type="molecule type" value="Genomic_DNA"/>
</dbReference>
<dbReference type="Proteomes" id="UP000062317">
    <property type="component" value="Unassembled WGS sequence"/>
</dbReference>
<gene>
    <name evidence="2" type="ORF">WT27_12855</name>
</gene>
<feature type="compositionally biased region" description="Acidic residues" evidence="1">
    <location>
        <begin position="157"/>
        <end position="171"/>
    </location>
</feature>
<keyword evidence="3" id="KW-1185">Reference proteome</keyword>
<feature type="compositionally biased region" description="Pro residues" evidence="1">
    <location>
        <begin position="219"/>
        <end position="228"/>
    </location>
</feature>
<sequence>MTKPDPLVPAYVNLQKLDWFPMNARLLRDSRFAARAPDAAFKAGVLLWCAAWHQLPAASLPNDDQELAWLVNRELDRFLEIKEWALHKWVECSDGRLYHPVLAKEALKSWDQRLLHLYKQYKDRLRKQDKTLKPIPYAKWKDRIISGQINIDSNTDDSVLEIGADDDDESVGEATAKSTGNPVDFPTGQGPDGTGQKVNPNPRPDASRPDGGAGRVDPVPTPLNPPATPAVVASREPTDDELARWMFATIRKINPEHKEPNFTRWADDFRLMREQDKRTPAAIVQLFEWVMKDTFWRGNVLSPAKLREQYDQLTIKRSTAIGSAAVASADRESEASMREIFPNLFNAQGEPHGPDAVDVEAKRVA</sequence>
<evidence type="ECO:0000256" key="1">
    <source>
        <dbReference type="SAM" id="MobiDB-lite"/>
    </source>
</evidence>
<comment type="caution">
    <text evidence="2">The sequence shown here is derived from an EMBL/GenBank/DDBJ whole genome shotgun (WGS) entry which is preliminary data.</text>
</comment>
<dbReference type="AlphaFoldDB" id="A0A106DQY1"/>
<name>A0A106DQY1_9BURK</name>
<evidence type="ECO:0000313" key="3">
    <source>
        <dbReference type="Proteomes" id="UP000062317"/>
    </source>
</evidence>
<dbReference type="RefSeq" id="WP_060108138.1">
    <property type="nucleotide sequence ID" value="NZ_LPEQ01000113.1"/>
</dbReference>
<protein>
    <recommendedName>
        <fullName evidence="4">DUF1376 domain-containing protein</fullName>
    </recommendedName>
</protein>
<proteinExistence type="predicted"/>
<feature type="region of interest" description="Disordered" evidence="1">
    <location>
        <begin position="157"/>
        <end position="237"/>
    </location>
</feature>
<accession>A0A106DQY1</accession>
<reference evidence="2 3" key="1">
    <citation type="submission" date="2015-11" db="EMBL/GenBank/DDBJ databases">
        <title>Expanding the genomic diversity of Burkholderia species for the development of highly accurate diagnostics.</title>
        <authorList>
            <person name="Sahl J."/>
            <person name="Keim P."/>
            <person name="Wagner D."/>
        </authorList>
    </citation>
    <scope>NUCLEOTIDE SEQUENCE [LARGE SCALE GENOMIC DNA]</scope>
    <source>
        <strain evidence="2 3">MSMB1301WGS</strain>
    </source>
</reference>
<organism evidence="2 3">
    <name type="scientific">Burkholderia territorii</name>
    <dbReference type="NCBI Taxonomy" id="1503055"/>
    <lineage>
        <taxon>Bacteria</taxon>
        <taxon>Pseudomonadati</taxon>
        <taxon>Pseudomonadota</taxon>
        <taxon>Betaproteobacteria</taxon>
        <taxon>Burkholderiales</taxon>
        <taxon>Burkholderiaceae</taxon>
        <taxon>Burkholderia</taxon>
        <taxon>Burkholderia cepacia complex</taxon>
    </lineage>
</organism>
<evidence type="ECO:0008006" key="4">
    <source>
        <dbReference type="Google" id="ProtNLM"/>
    </source>
</evidence>